<dbReference type="KEGG" id="vg:26623550"/>
<organismHost>
    <name type="scientific">Pseudomonas aeruginosa</name>
    <dbReference type="NCBI Taxonomy" id="287"/>
</organismHost>
<organism evidence="1 2">
    <name type="scientific">Pseudomonas phage PaMx11</name>
    <dbReference type="NCBI Taxonomy" id="1175657"/>
    <lineage>
        <taxon>Viruses</taxon>
        <taxon>Duplodnaviria</taxon>
        <taxon>Heunggongvirae</taxon>
        <taxon>Uroviricota</taxon>
        <taxon>Caudoviricetes</taxon>
        <taxon>Mesyanzhinovviridae</taxon>
        <taxon>Bradleyvirinae</taxon>
        <taxon>Abidjanvirus</taxon>
        <taxon>Abidjanvirus PaMx11</taxon>
        <taxon>Pseudomonas virus PaMx11</taxon>
    </lineage>
</organism>
<dbReference type="Proteomes" id="UP000204009">
    <property type="component" value="Segment"/>
</dbReference>
<accession>A0A0S0N827</accession>
<proteinExistence type="predicted"/>
<dbReference type="OrthoDB" id="32923at10239"/>
<sequence>MSAQPGQLSLLWYQCQCSTRMRVWNGRQWPAPLSLPCPSCGESMSLVDYHLRMKHYYYEPHRGQPVLVNITRELAEKIVGRRCRGKDVDDATKEFLINDLVGDGRKPWLTFHGFEENFDLEEKYK</sequence>
<evidence type="ECO:0000313" key="1">
    <source>
        <dbReference type="EMBL" id="ALH23746.1"/>
    </source>
</evidence>
<gene>
    <name evidence="1" type="ORF">PaMx11_72</name>
</gene>
<protein>
    <submittedName>
        <fullName evidence="1">Uncharacterized protein</fullName>
    </submittedName>
</protein>
<reference evidence="1 2" key="1">
    <citation type="journal article" date="2012" name="Appl. Environ. Microbiol.">
        <title>High Diversity and Novel Species of Pseudomonas aeruginosa Bacteriophages.</title>
        <authorList>
            <person name="Sepulveda-Robles O."/>
            <person name="Kameyama L."/>
            <person name="Guarneros G."/>
        </authorList>
    </citation>
    <scope>NUCLEOTIDE SEQUENCE [LARGE SCALE GENOMIC DNA]</scope>
</reference>
<evidence type="ECO:0000313" key="2">
    <source>
        <dbReference type="Proteomes" id="UP000204009"/>
    </source>
</evidence>
<keyword evidence="2" id="KW-1185">Reference proteome</keyword>
<name>A0A0S0N827_BPPAM</name>
<dbReference type="EMBL" id="JQ067087">
    <property type="protein sequence ID" value="ALH23746.1"/>
    <property type="molecule type" value="Genomic_DNA"/>
</dbReference>
<dbReference type="RefSeq" id="YP_009196325.1">
    <property type="nucleotide sequence ID" value="NC_028770.1"/>
</dbReference>
<dbReference type="GeneID" id="26623550"/>